<dbReference type="EMBL" id="JAATIP010000046">
    <property type="protein sequence ID" value="KAF4384896.1"/>
    <property type="molecule type" value="Genomic_DNA"/>
</dbReference>
<feature type="compositionally biased region" description="Polar residues" evidence="1">
    <location>
        <begin position="1"/>
        <end position="10"/>
    </location>
</feature>
<evidence type="ECO:0000313" key="3">
    <source>
        <dbReference type="EMBL" id="KAF4384896.1"/>
    </source>
</evidence>
<feature type="region of interest" description="Disordered" evidence="1">
    <location>
        <begin position="1"/>
        <end position="61"/>
    </location>
</feature>
<gene>
    <name evidence="3" type="ORF">F8388_010494</name>
    <name evidence="2" type="ORF">G4B88_016856</name>
</gene>
<protein>
    <submittedName>
        <fullName evidence="2">Uncharacterized protein</fullName>
    </submittedName>
</protein>
<accession>A0A7J6GPK3</accession>
<dbReference type="AlphaFoldDB" id="A0A7J6GPK3"/>
<feature type="compositionally biased region" description="Acidic residues" evidence="1">
    <location>
        <begin position="37"/>
        <end position="56"/>
    </location>
</feature>
<name>A0A7J6GPK3_CANSA</name>
<feature type="region of interest" description="Disordered" evidence="1">
    <location>
        <begin position="229"/>
        <end position="259"/>
    </location>
</feature>
<evidence type="ECO:0000313" key="4">
    <source>
        <dbReference type="Proteomes" id="UP000525078"/>
    </source>
</evidence>
<feature type="compositionally biased region" description="Basic and acidic residues" evidence="1">
    <location>
        <begin position="246"/>
        <end position="259"/>
    </location>
</feature>
<dbReference type="EMBL" id="JAATIQ010000093">
    <property type="protein sequence ID" value="KAF4384290.1"/>
    <property type="molecule type" value="Genomic_DNA"/>
</dbReference>
<proteinExistence type="predicted"/>
<comment type="caution">
    <text evidence="2">The sequence shown here is derived from an EMBL/GenBank/DDBJ whole genome shotgun (WGS) entry which is preliminary data.</text>
</comment>
<sequence>MSLSLIQAYSSAEEEEEEEAQNGLTHQKQDLRYNSSSDDDNDDDHNLNDVDEDDESAAINRSIRDRSLFDLPQPSVSGLPSAFDAFSEVEGPPQFLNNSVEEFGVTKEVDHQQYVRHGRRRNRRDKKDLPAGVVVEAKPQLVGIHERVRSDIEGKQPPPTVPGTTEGGKRVATAANPNAEDAAELLRMCLQCGIPKTYSSARGMVCPVCGDRPPAEPGTETKKKINMVKDKEKNKRMKGQSSHATWKSETEMHLRQQFD</sequence>
<evidence type="ECO:0000256" key="1">
    <source>
        <dbReference type="SAM" id="MobiDB-lite"/>
    </source>
</evidence>
<evidence type="ECO:0000313" key="5">
    <source>
        <dbReference type="Proteomes" id="UP000583929"/>
    </source>
</evidence>
<organism evidence="2 5">
    <name type="scientific">Cannabis sativa</name>
    <name type="common">Hemp</name>
    <name type="synonym">Marijuana</name>
    <dbReference type="NCBI Taxonomy" id="3483"/>
    <lineage>
        <taxon>Eukaryota</taxon>
        <taxon>Viridiplantae</taxon>
        <taxon>Streptophyta</taxon>
        <taxon>Embryophyta</taxon>
        <taxon>Tracheophyta</taxon>
        <taxon>Spermatophyta</taxon>
        <taxon>Magnoliopsida</taxon>
        <taxon>eudicotyledons</taxon>
        <taxon>Gunneridae</taxon>
        <taxon>Pentapetalae</taxon>
        <taxon>rosids</taxon>
        <taxon>fabids</taxon>
        <taxon>Rosales</taxon>
        <taxon>Cannabaceae</taxon>
        <taxon>Cannabis</taxon>
    </lineage>
</organism>
<dbReference type="PANTHER" id="PTHR35321">
    <property type="entry name" value="OS02G0753200 PROTEIN"/>
    <property type="match status" value="1"/>
</dbReference>
<dbReference type="Proteomes" id="UP000525078">
    <property type="component" value="Unassembled WGS sequence"/>
</dbReference>
<reference evidence="4 5" key="1">
    <citation type="journal article" date="2020" name="bioRxiv">
        <title>Sequence and annotation of 42 cannabis genomes reveals extensive copy number variation in cannabinoid synthesis and pathogen resistance genes.</title>
        <authorList>
            <person name="Mckernan K.J."/>
            <person name="Helbert Y."/>
            <person name="Kane L.T."/>
            <person name="Ebling H."/>
            <person name="Zhang L."/>
            <person name="Liu B."/>
            <person name="Eaton Z."/>
            <person name="Mclaughlin S."/>
            <person name="Kingan S."/>
            <person name="Baybayan P."/>
            <person name="Concepcion G."/>
            <person name="Jordan M."/>
            <person name="Riva A."/>
            <person name="Barbazuk W."/>
            <person name="Harkins T."/>
        </authorList>
    </citation>
    <scope>NUCLEOTIDE SEQUENCE [LARGE SCALE GENOMIC DNA]</scope>
    <source>
        <strain evidence="4 5">cv. Jamaican Lion 4</strain>
        <strain evidence="2">Father</strain>
        <strain evidence="3">Mother</strain>
        <tissue evidence="2">Leaf</tissue>
    </source>
</reference>
<dbReference type="InterPro" id="IPR040306">
    <property type="entry name" value="Os02g0753200-like"/>
</dbReference>
<dbReference type="Proteomes" id="UP000583929">
    <property type="component" value="Unassembled WGS sequence"/>
</dbReference>
<dbReference type="PANTHER" id="PTHR35321:SF1">
    <property type="entry name" value="OS02G0753200 PROTEIN"/>
    <property type="match status" value="1"/>
</dbReference>
<keyword evidence="5" id="KW-1185">Reference proteome</keyword>
<evidence type="ECO:0000313" key="2">
    <source>
        <dbReference type="EMBL" id="KAF4384290.1"/>
    </source>
</evidence>